<evidence type="ECO:0008006" key="5">
    <source>
        <dbReference type="Google" id="ProtNLM"/>
    </source>
</evidence>
<evidence type="ECO:0000313" key="3">
    <source>
        <dbReference type="EMBL" id="UOG75740.1"/>
    </source>
</evidence>
<reference evidence="3 4" key="1">
    <citation type="submission" date="2022-03" db="EMBL/GenBank/DDBJ databases">
        <title>Hymenobactersp. isolated from the air.</title>
        <authorList>
            <person name="Won M."/>
            <person name="Kwon S.-W."/>
        </authorList>
    </citation>
    <scope>NUCLEOTIDE SEQUENCE [LARGE SCALE GENOMIC DNA]</scope>
    <source>
        <strain evidence="3 4">KACC 21982</strain>
    </source>
</reference>
<gene>
    <name evidence="3" type="ORF">MTX78_03890</name>
</gene>
<feature type="region of interest" description="Disordered" evidence="1">
    <location>
        <begin position="25"/>
        <end position="49"/>
    </location>
</feature>
<protein>
    <recommendedName>
        <fullName evidence="5">DUF4476 domain-containing protein</fullName>
    </recommendedName>
</protein>
<accession>A0ABY4CZP0</accession>
<feature type="signal peptide" evidence="2">
    <location>
        <begin position="1"/>
        <end position="19"/>
    </location>
</feature>
<evidence type="ECO:0000256" key="1">
    <source>
        <dbReference type="SAM" id="MobiDB-lite"/>
    </source>
</evidence>
<dbReference type="EMBL" id="CP094669">
    <property type="protein sequence ID" value="UOG75740.1"/>
    <property type="molecule type" value="Genomic_DNA"/>
</dbReference>
<evidence type="ECO:0000313" key="4">
    <source>
        <dbReference type="Proteomes" id="UP000831113"/>
    </source>
</evidence>
<evidence type="ECO:0000256" key="2">
    <source>
        <dbReference type="SAM" id="SignalP"/>
    </source>
</evidence>
<keyword evidence="2" id="KW-0732">Signal</keyword>
<keyword evidence="4" id="KW-1185">Reference proteome</keyword>
<feature type="chain" id="PRO_5047390039" description="DUF4476 domain-containing protein" evidence="2">
    <location>
        <begin position="20"/>
        <end position="230"/>
    </location>
</feature>
<dbReference type="Proteomes" id="UP000831113">
    <property type="component" value="Chromosome"/>
</dbReference>
<proteinExistence type="predicted"/>
<name>A0ABY4CZP0_9BACT</name>
<sequence>MKTRHILFNLTVTVSVALAGTGQAQRKPAAFPAPTPAPTEDPTLRRGAGHAGIYQGNDGAWHTVQIENWENDRVYLSDAGRIYKAYLPTELRRFATMGDTVVAARDLVVVKRRFPFVRRRVLLPAVFGLQLYRGGGFQLLSYDSQRPATLLSALSSQLLLRHGQDEWQILPTNTAKFNQLMLKLLGDNPDLVAGLRAKQYHPRRDAAQLLERYSNWRINQYLQFTSQPAR</sequence>
<dbReference type="RefSeq" id="WP_243800082.1">
    <property type="nucleotide sequence ID" value="NZ_CP094669.1"/>
</dbReference>
<organism evidence="3 4">
    <name type="scientific">Hymenobacter tibetensis</name>
    <dbReference type="NCBI Taxonomy" id="497967"/>
    <lineage>
        <taxon>Bacteria</taxon>
        <taxon>Pseudomonadati</taxon>
        <taxon>Bacteroidota</taxon>
        <taxon>Cytophagia</taxon>
        <taxon>Cytophagales</taxon>
        <taxon>Hymenobacteraceae</taxon>
        <taxon>Hymenobacter</taxon>
    </lineage>
</organism>